<evidence type="ECO:0000256" key="2">
    <source>
        <dbReference type="ARBA" id="ARBA00023315"/>
    </source>
</evidence>
<keyword evidence="1" id="KW-0808">Transferase</keyword>
<dbReference type="InterPro" id="IPR016181">
    <property type="entry name" value="Acyl_CoA_acyltransferase"/>
</dbReference>
<dbReference type="RefSeq" id="WP_231314891.1">
    <property type="nucleotide sequence ID" value="NZ_JAJODE010000025.1"/>
</dbReference>
<dbReference type="InterPro" id="IPR000182">
    <property type="entry name" value="GNAT_dom"/>
</dbReference>
<dbReference type="Pfam" id="PF00583">
    <property type="entry name" value="Acetyltransf_1"/>
    <property type="match status" value="1"/>
</dbReference>
<dbReference type="PANTHER" id="PTHR43420:SF47">
    <property type="entry name" value="N-ACETYLTRANSFERASE DOMAIN-CONTAINING PROTEIN"/>
    <property type="match status" value="1"/>
</dbReference>
<keyword evidence="5" id="KW-1185">Reference proteome</keyword>
<dbReference type="SUPFAM" id="SSF55729">
    <property type="entry name" value="Acyl-CoA N-acyltransferases (Nat)"/>
    <property type="match status" value="1"/>
</dbReference>
<gene>
    <name evidence="4" type="ORF">LRS37_09950</name>
</gene>
<comment type="caution">
    <text evidence="4">The sequence shown here is derived from an EMBL/GenBank/DDBJ whole genome shotgun (WGS) entry which is preliminary data.</text>
</comment>
<sequence length="287" mass="33272">MEINFKKLTECKIEDIIKAWNRGFEGYYIKIEMTPDTFFHRMVNEGLSMNLSFVAFHGEEPVAILVNGIRTLNGKKMAWNGGTGVAPEYRGKGVSRLLMEEVLKIYEKEGIEVATLEAIKENERAIRLYKRFGYEIVDSLVLLNGTREFATKLDTSIQVKAIRPEQLSQKPFYHENVPWQCQWQSVKAGESQIYYDSENNILGYCLYRRIWSKEGKVEKVIIYQLELFCEIHREIMDMILFSISGEVGNQVEFMTINSSLSNPAIQYLQANGFQKTTEQVQMVKRMN</sequence>
<dbReference type="CDD" id="cd04301">
    <property type="entry name" value="NAT_SF"/>
    <property type="match status" value="1"/>
</dbReference>
<evidence type="ECO:0000313" key="4">
    <source>
        <dbReference type="EMBL" id="MCD4839193.1"/>
    </source>
</evidence>
<dbReference type="Gene3D" id="3.40.630.30">
    <property type="match status" value="1"/>
</dbReference>
<reference evidence="4 5" key="1">
    <citation type="journal article" date="2023" name="Antonie Van Leeuwenhoek">
        <title>Unveiling the genomic potential of a novel thermostable glycoside hydrolases producing Neobacillus sedimentimangrovi UE25.</title>
        <authorList>
            <person name="Ejaz U."/>
            <person name="Saleem F."/>
            <person name="Rashid R."/>
            <person name="Hasan K.A."/>
            <person name="Syed M.N."/>
            <person name="Sohail M."/>
        </authorList>
    </citation>
    <scope>NUCLEOTIDE SEQUENCE [LARGE SCALE GENOMIC DNA]</scope>
    <source>
        <strain evidence="4 5">UE25</strain>
    </source>
</reference>
<dbReference type="PROSITE" id="PS51186">
    <property type="entry name" value="GNAT"/>
    <property type="match status" value="1"/>
</dbReference>
<organism evidence="4 5">
    <name type="scientific">Neobacillus sedimentimangrovi</name>
    <dbReference type="NCBI Taxonomy" id="2699460"/>
    <lineage>
        <taxon>Bacteria</taxon>
        <taxon>Bacillati</taxon>
        <taxon>Bacillota</taxon>
        <taxon>Bacilli</taxon>
        <taxon>Bacillales</taxon>
        <taxon>Bacillaceae</taxon>
        <taxon>Neobacillus</taxon>
    </lineage>
</organism>
<keyword evidence="2" id="KW-0012">Acyltransferase</keyword>
<evidence type="ECO:0000259" key="3">
    <source>
        <dbReference type="PROSITE" id="PS51186"/>
    </source>
</evidence>
<dbReference type="EMBL" id="JAJODE010000025">
    <property type="protein sequence ID" value="MCD4839193.1"/>
    <property type="molecule type" value="Genomic_DNA"/>
</dbReference>
<dbReference type="PANTHER" id="PTHR43420">
    <property type="entry name" value="ACETYLTRANSFERASE"/>
    <property type="match status" value="1"/>
</dbReference>
<dbReference type="InterPro" id="IPR050680">
    <property type="entry name" value="YpeA/RimI_acetyltransf"/>
</dbReference>
<accession>A0ABS8QJ99</accession>
<feature type="domain" description="N-acetyltransferase" evidence="3">
    <location>
        <begin position="3"/>
        <end position="154"/>
    </location>
</feature>
<protein>
    <submittedName>
        <fullName evidence="4">GNAT family N-acetyltransferase</fullName>
    </submittedName>
</protein>
<evidence type="ECO:0000313" key="5">
    <source>
        <dbReference type="Proteomes" id="UP001162836"/>
    </source>
</evidence>
<evidence type="ECO:0000256" key="1">
    <source>
        <dbReference type="ARBA" id="ARBA00022679"/>
    </source>
</evidence>
<proteinExistence type="predicted"/>
<dbReference type="Proteomes" id="UP001162836">
    <property type="component" value="Unassembled WGS sequence"/>
</dbReference>
<name>A0ABS8QJ99_9BACI</name>